<evidence type="ECO:0000313" key="3">
    <source>
        <dbReference type="Proteomes" id="UP000008630"/>
    </source>
</evidence>
<dbReference type="eggNOG" id="COG4773">
    <property type="taxonomic scope" value="Bacteria"/>
</dbReference>
<gene>
    <name evidence="2" type="ordered locus">Bache_1853</name>
</gene>
<evidence type="ECO:0000256" key="1">
    <source>
        <dbReference type="SAM" id="SignalP"/>
    </source>
</evidence>
<sequence length="412" mass="46646">MRKYSLTLTLLYCILSATFAQGDGDGKPTIRIKGFVDTYHAIRTEKSNDWMSSRSRVRGELTLEKGNAGMFVSMNAVYNSILNNQSGLYLRESYAYYAPEGWDIRAGRQIITWGVADAMRLTDIISPMDYTEFLAQDYDDIRIPVNGLRLRYIRPKWSMEAVIIPVSSFYELTVDKDNPWAISLPGVGLPYTINLGRKPGQTLTNIEYGGRIGFYLSGVDFSVSALQTWNKMPVFRKRIGQNGNLLCEGEYARMTMLGTDLSVPIGKFVIRAEMAEYFNEAQEPVVGGDVRRCNSTNALVGIDFYPGNDWTLGVQYFHKYINRCDSSISSYRNAGISTLRISKDLLHNTLNISTFAYIDVSNGAIYNRLSADYAITDQIHAMLGYDLFHADAGMFAMYKQNSEMWMKLKYSF</sequence>
<dbReference type="PATRIC" id="fig|693979.3.peg.1958"/>
<keyword evidence="3" id="KW-1185">Reference proteome</keyword>
<dbReference type="STRING" id="693979.Bache_1853"/>
<dbReference type="OrthoDB" id="9801336at2"/>
<accession>E6SP61</accession>
<reference key="1">
    <citation type="submission" date="2010-11" db="EMBL/GenBank/DDBJ databases">
        <title>The complete genome of Bacteroides helcogenes P 36-108.</title>
        <authorList>
            <consortium name="US DOE Joint Genome Institute (JGI-PGF)"/>
            <person name="Lucas S."/>
            <person name="Copeland A."/>
            <person name="Lapidus A."/>
            <person name="Bruce D."/>
            <person name="Goodwin L."/>
            <person name="Pitluck S."/>
            <person name="Kyrpides N."/>
            <person name="Mavromatis K."/>
            <person name="Ivanova N."/>
            <person name="Zeytun A."/>
            <person name="Brettin T."/>
            <person name="Detter J.C."/>
            <person name="Tapia R."/>
            <person name="Han C."/>
            <person name="Land M."/>
            <person name="Hauser L."/>
            <person name="Markowitz V."/>
            <person name="Cheng J.-F."/>
            <person name="Hugenholtz P."/>
            <person name="Woyke T."/>
            <person name="Wu D."/>
            <person name="Gronow S."/>
            <person name="Wellnitz S."/>
            <person name="Brambilla E."/>
            <person name="Klenk H.-P."/>
            <person name="Eisen J.A."/>
        </authorList>
    </citation>
    <scope>NUCLEOTIDE SEQUENCE</scope>
    <source>
        <strain>P 36-108</strain>
    </source>
</reference>
<dbReference type="Proteomes" id="UP000008630">
    <property type="component" value="Chromosome"/>
</dbReference>
<proteinExistence type="predicted"/>
<reference evidence="2 3" key="2">
    <citation type="journal article" date="2011" name="Stand. Genomic Sci.">
        <title>Complete genome sequence of Bacteroides helcogenes type strain (P 36-108).</title>
        <authorList>
            <person name="Pati A."/>
            <person name="Gronow S."/>
            <person name="Zeytun A."/>
            <person name="Lapidus A."/>
            <person name="Nolan M."/>
            <person name="Hammon N."/>
            <person name="Deshpande S."/>
            <person name="Cheng J.F."/>
            <person name="Tapia R."/>
            <person name="Han C."/>
            <person name="Goodwin L."/>
            <person name="Pitluck S."/>
            <person name="Liolios K."/>
            <person name="Pagani I."/>
            <person name="Ivanova N."/>
            <person name="Mavromatis K."/>
            <person name="Chen A."/>
            <person name="Palaniappan K."/>
            <person name="Land M."/>
            <person name="Hauser L."/>
            <person name="Chang Y.J."/>
            <person name="Jeffries C.D."/>
            <person name="Detter J.C."/>
            <person name="Brambilla E."/>
            <person name="Rohde M."/>
            <person name="Goker M."/>
            <person name="Woyke T."/>
            <person name="Bristow J."/>
            <person name="Eisen J.A."/>
            <person name="Markowitz V."/>
            <person name="Hugenholtz P."/>
            <person name="Kyrpides N.C."/>
            <person name="Klenk H.P."/>
            <person name="Lucas S."/>
        </authorList>
    </citation>
    <scope>NUCLEOTIDE SEQUENCE [LARGE SCALE GENOMIC DNA]</scope>
    <source>
        <strain evidence="3">ATCC 35417 / DSM 20613 / JCM 6297 / CCUG 15421 / P 36-108</strain>
    </source>
</reference>
<dbReference type="HOGENOM" id="CLU_031778_0_1_10"/>
<keyword evidence="1" id="KW-0732">Signal</keyword>
<name>E6SP61_BACT6</name>
<evidence type="ECO:0000313" key="2">
    <source>
        <dbReference type="EMBL" id="ADV43831.1"/>
    </source>
</evidence>
<feature type="signal peptide" evidence="1">
    <location>
        <begin position="1"/>
        <end position="22"/>
    </location>
</feature>
<dbReference type="RefSeq" id="WP_013547425.1">
    <property type="nucleotide sequence ID" value="NC_014933.1"/>
</dbReference>
<dbReference type="AlphaFoldDB" id="E6SP61"/>
<feature type="chain" id="PRO_5003209267" description="Lipoprotein" evidence="1">
    <location>
        <begin position="23"/>
        <end position="412"/>
    </location>
</feature>
<organism evidence="2 3">
    <name type="scientific">Bacteroides helcogenes (strain ATCC 35417 / DSM 20613 / JCM 6297 / CCUG 15421 / P 36-108)</name>
    <dbReference type="NCBI Taxonomy" id="693979"/>
    <lineage>
        <taxon>Bacteria</taxon>
        <taxon>Pseudomonadati</taxon>
        <taxon>Bacteroidota</taxon>
        <taxon>Bacteroidia</taxon>
        <taxon>Bacteroidales</taxon>
        <taxon>Bacteroidaceae</taxon>
        <taxon>Bacteroides</taxon>
    </lineage>
</organism>
<dbReference type="KEGG" id="bhl:Bache_1853"/>
<evidence type="ECO:0008006" key="4">
    <source>
        <dbReference type="Google" id="ProtNLM"/>
    </source>
</evidence>
<dbReference type="SUPFAM" id="SSF56935">
    <property type="entry name" value="Porins"/>
    <property type="match status" value="1"/>
</dbReference>
<protein>
    <recommendedName>
        <fullName evidence="4">Lipoprotein</fullName>
    </recommendedName>
</protein>
<dbReference type="EMBL" id="CP002352">
    <property type="protein sequence ID" value="ADV43831.1"/>
    <property type="molecule type" value="Genomic_DNA"/>
</dbReference>